<dbReference type="EMBL" id="CR936503">
    <property type="protein sequence ID" value="CAI55170.1"/>
    <property type="molecule type" value="Genomic_DNA"/>
</dbReference>
<name>Q38XB1_LATSS</name>
<dbReference type="KEGG" id="lsa:LCA_0869"/>
<dbReference type="HOGENOM" id="CLU_3414781_0_0_9"/>
<evidence type="ECO:0000313" key="2">
    <source>
        <dbReference type="Proteomes" id="UP000002707"/>
    </source>
</evidence>
<reference evidence="2" key="1">
    <citation type="journal article" date="2005" name="Nat. Biotechnol.">
        <title>The complete genome sequence of the meat-borne lactic acid bacterium Lactobacillus sakei 23K.</title>
        <authorList>
            <person name="Chaillou S."/>
            <person name="Champomier-Verges M.-C."/>
            <person name="Cornet M."/>
            <person name="Crutz-Le Coq A.-M."/>
            <person name="Dudez A.-M."/>
            <person name="Martin V."/>
            <person name="Beaufils S."/>
            <person name="Darbon-Rongere E."/>
            <person name="Bossy R."/>
            <person name="Loux V."/>
            <person name="Zagorec M."/>
        </authorList>
    </citation>
    <scope>NUCLEOTIDE SEQUENCE [LARGE SCALE GENOMIC DNA]</scope>
    <source>
        <strain evidence="2">23K</strain>
    </source>
</reference>
<keyword evidence="2" id="KW-1185">Reference proteome</keyword>
<sequence>MKVDYEIETFSLSLASANRFTGIVIAS</sequence>
<evidence type="ECO:0000313" key="1">
    <source>
        <dbReference type="EMBL" id="CAI55170.1"/>
    </source>
</evidence>
<gene>
    <name evidence="1" type="ordered locus">LCA_0869</name>
</gene>
<accession>Q38XB1</accession>
<proteinExistence type="predicted"/>
<organism evidence="1 2">
    <name type="scientific">Latilactobacillus sakei subsp. sakei (strain 23K)</name>
    <name type="common">Lactobacillus sakei subsp. sakei</name>
    <dbReference type="NCBI Taxonomy" id="314315"/>
    <lineage>
        <taxon>Bacteria</taxon>
        <taxon>Bacillati</taxon>
        <taxon>Bacillota</taxon>
        <taxon>Bacilli</taxon>
        <taxon>Lactobacillales</taxon>
        <taxon>Lactobacillaceae</taxon>
        <taxon>Latilactobacillus</taxon>
    </lineage>
</organism>
<protein>
    <submittedName>
        <fullName evidence="1">Hypothetical small peptide</fullName>
    </submittedName>
</protein>
<dbReference type="Proteomes" id="UP000002707">
    <property type="component" value="Chromosome"/>
</dbReference>
<dbReference type="AlphaFoldDB" id="Q38XB1"/>